<proteinExistence type="predicted"/>
<keyword evidence="1" id="KW-0812">Transmembrane</keyword>
<organism evidence="2 3">
    <name type="scientific">Lacipirellula limnantheis</name>
    <dbReference type="NCBI Taxonomy" id="2528024"/>
    <lineage>
        <taxon>Bacteria</taxon>
        <taxon>Pseudomonadati</taxon>
        <taxon>Planctomycetota</taxon>
        <taxon>Planctomycetia</taxon>
        <taxon>Pirellulales</taxon>
        <taxon>Lacipirellulaceae</taxon>
        <taxon>Lacipirellula</taxon>
    </lineage>
</organism>
<accession>A0A517U2H4</accession>
<dbReference type="RefSeq" id="WP_168207022.1">
    <property type="nucleotide sequence ID" value="NZ_CP036339.1"/>
</dbReference>
<evidence type="ECO:0000313" key="2">
    <source>
        <dbReference type="EMBL" id="QDT74832.1"/>
    </source>
</evidence>
<feature type="transmembrane region" description="Helical" evidence="1">
    <location>
        <begin position="32"/>
        <end position="51"/>
    </location>
</feature>
<dbReference type="AlphaFoldDB" id="A0A517U2H4"/>
<dbReference type="Proteomes" id="UP000317909">
    <property type="component" value="Chromosome"/>
</dbReference>
<dbReference type="EMBL" id="CP036339">
    <property type="protein sequence ID" value="QDT74832.1"/>
    <property type="molecule type" value="Genomic_DNA"/>
</dbReference>
<reference evidence="2 3" key="1">
    <citation type="submission" date="2019-02" db="EMBL/GenBank/DDBJ databases">
        <title>Deep-cultivation of Planctomycetes and their phenomic and genomic characterization uncovers novel biology.</title>
        <authorList>
            <person name="Wiegand S."/>
            <person name="Jogler M."/>
            <person name="Boedeker C."/>
            <person name="Pinto D."/>
            <person name="Vollmers J."/>
            <person name="Rivas-Marin E."/>
            <person name="Kohn T."/>
            <person name="Peeters S.H."/>
            <person name="Heuer A."/>
            <person name="Rast P."/>
            <person name="Oberbeckmann S."/>
            <person name="Bunk B."/>
            <person name="Jeske O."/>
            <person name="Meyerdierks A."/>
            <person name="Storesund J.E."/>
            <person name="Kallscheuer N."/>
            <person name="Luecker S."/>
            <person name="Lage O.M."/>
            <person name="Pohl T."/>
            <person name="Merkel B.J."/>
            <person name="Hornburger P."/>
            <person name="Mueller R.-W."/>
            <person name="Bruemmer F."/>
            <person name="Labrenz M."/>
            <person name="Spormann A.M."/>
            <person name="Op den Camp H."/>
            <person name="Overmann J."/>
            <person name="Amann R."/>
            <person name="Jetten M.S.M."/>
            <person name="Mascher T."/>
            <person name="Medema M.H."/>
            <person name="Devos D.P."/>
            <person name="Kaster A.-K."/>
            <person name="Ovreas L."/>
            <person name="Rohde M."/>
            <person name="Galperin M.Y."/>
            <person name="Jogler C."/>
        </authorList>
    </citation>
    <scope>NUCLEOTIDE SEQUENCE [LARGE SCALE GENOMIC DNA]</scope>
    <source>
        <strain evidence="2 3">I41</strain>
    </source>
</reference>
<gene>
    <name evidence="2" type="ORF">I41_40350</name>
</gene>
<dbReference type="KEGG" id="llh:I41_40350"/>
<keyword evidence="3" id="KW-1185">Reference proteome</keyword>
<name>A0A517U2H4_9BACT</name>
<keyword evidence="1" id="KW-0472">Membrane</keyword>
<sequence>MKDLWGFVGYLMSFGGVTPHWAKTPKARWVQVVSLLVLLLIGAALSAPLYLQGN</sequence>
<evidence type="ECO:0000256" key="1">
    <source>
        <dbReference type="SAM" id="Phobius"/>
    </source>
</evidence>
<protein>
    <submittedName>
        <fullName evidence="2">Uncharacterized protein</fullName>
    </submittedName>
</protein>
<evidence type="ECO:0000313" key="3">
    <source>
        <dbReference type="Proteomes" id="UP000317909"/>
    </source>
</evidence>
<keyword evidence="1" id="KW-1133">Transmembrane helix</keyword>